<dbReference type="EMBL" id="WHYR01000081">
    <property type="protein sequence ID" value="MQL53931.1"/>
    <property type="molecule type" value="Genomic_DNA"/>
</dbReference>
<gene>
    <name evidence="5" type="ORF">GFC01_17040</name>
</gene>
<accession>A0A6N7IVJ7</accession>
<dbReference type="PRINTS" id="PR00368">
    <property type="entry name" value="FADPNR"/>
</dbReference>
<dbReference type="AlphaFoldDB" id="A0A6N7IVJ7"/>
<feature type="domain" description="Fumarate reductase/succinate dehydrogenase flavoprotein-like C-terminal" evidence="4">
    <location>
        <begin position="463"/>
        <end position="555"/>
    </location>
</feature>
<dbReference type="Pfam" id="PF02910">
    <property type="entry name" value="Succ_DH_flav_C"/>
    <property type="match status" value="1"/>
</dbReference>
<dbReference type="InterPro" id="IPR036188">
    <property type="entry name" value="FAD/NAD-bd_sf"/>
</dbReference>
<dbReference type="PANTHER" id="PTHR11632:SF51">
    <property type="entry name" value="SUCCINATE DEHYDROGENASE [UBIQUINONE] FLAVOPROTEIN SUBUNIT, MITOCHONDRIAL"/>
    <property type="match status" value="1"/>
</dbReference>
<evidence type="ECO:0000256" key="2">
    <source>
        <dbReference type="ARBA" id="ARBA00023002"/>
    </source>
</evidence>
<dbReference type="Pfam" id="PF00890">
    <property type="entry name" value="FAD_binding_2"/>
    <property type="match status" value="1"/>
</dbReference>
<organism evidence="5 6">
    <name type="scientific">Desulfofundulus thermobenzoicus</name>
    <dbReference type="NCBI Taxonomy" id="29376"/>
    <lineage>
        <taxon>Bacteria</taxon>
        <taxon>Bacillati</taxon>
        <taxon>Bacillota</taxon>
        <taxon>Clostridia</taxon>
        <taxon>Eubacteriales</taxon>
        <taxon>Peptococcaceae</taxon>
        <taxon>Desulfofundulus</taxon>
    </lineage>
</organism>
<dbReference type="OrthoDB" id="9806724at2"/>
<evidence type="ECO:0000313" key="5">
    <source>
        <dbReference type="EMBL" id="MQL53931.1"/>
    </source>
</evidence>
<dbReference type="Gene3D" id="1.20.58.100">
    <property type="entry name" value="Fumarate reductase/succinate dehydrogenase flavoprotein-like, C-terminal domain"/>
    <property type="match status" value="1"/>
</dbReference>
<feature type="domain" description="FAD-dependent oxidoreductase 2 FAD-binding" evidence="3">
    <location>
        <begin position="9"/>
        <end position="407"/>
    </location>
</feature>
<evidence type="ECO:0000313" key="6">
    <source>
        <dbReference type="Proteomes" id="UP000441717"/>
    </source>
</evidence>
<evidence type="ECO:0000256" key="1">
    <source>
        <dbReference type="ARBA" id="ARBA00022630"/>
    </source>
</evidence>
<dbReference type="PROSITE" id="PS51257">
    <property type="entry name" value="PROKAR_LIPOPROTEIN"/>
    <property type="match status" value="1"/>
</dbReference>
<dbReference type="Proteomes" id="UP000441717">
    <property type="component" value="Unassembled WGS sequence"/>
</dbReference>
<dbReference type="GO" id="GO:0033765">
    <property type="term" value="F:steroid dehydrogenase activity, acting on the CH-CH group of donors"/>
    <property type="evidence" value="ECO:0007669"/>
    <property type="project" value="UniProtKB-ARBA"/>
</dbReference>
<dbReference type="Gene3D" id="3.50.50.60">
    <property type="entry name" value="FAD/NAD(P)-binding domain"/>
    <property type="match status" value="1"/>
</dbReference>
<keyword evidence="6" id="KW-1185">Reference proteome</keyword>
<dbReference type="InterPro" id="IPR015939">
    <property type="entry name" value="Fum_Rdtase/Succ_DH_flav-like_C"/>
</dbReference>
<dbReference type="PANTHER" id="PTHR11632">
    <property type="entry name" value="SUCCINATE DEHYDROGENASE 2 FLAVOPROTEIN SUBUNIT"/>
    <property type="match status" value="1"/>
</dbReference>
<dbReference type="InterPro" id="IPR027477">
    <property type="entry name" value="Succ_DH/fumarate_Rdtase_cat_sf"/>
</dbReference>
<evidence type="ECO:0000259" key="4">
    <source>
        <dbReference type="Pfam" id="PF02910"/>
    </source>
</evidence>
<protein>
    <submittedName>
        <fullName evidence="5">FAD-binding protein</fullName>
    </submittedName>
</protein>
<keyword evidence="2" id="KW-0560">Oxidoreductase</keyword>
<dbReference type="InterPro" id="IPR037099">
    <property type="entry name" value="Fum_R/Succ_DH_flav-like_C_sf"/>
</dbReference>
<dbReference type="InterPro" id="IPR030664">
    <property type="entry name" value="SdhA/FrdA/AprA"/>
</dbReference>
<dbReference type="SUPFAM" id="SSF51905">
    <property type="entry name" value="FAD/NAD(P)-binding domain"/>
    <property type="match status" value="1"/>
</dbReference>
<dbReference type="RefSeq" id="WP_152948379.1">
    <property type="nucleotide sequence ID" value="NZ_WHYR01000081.1"/>
</dbReference>
<dbReference type="Gene3D" id="3.90.700.10">
    <property type="entry name" value="Succinate dehydrogenase/fumarate reductase flavoprotein, catalytic domain"/>
    <property type="match status" value="1"/>
</dbReference>
<comment type="caution">
    <text evidence="5">The sequence shown here is derived from an EMBL/GenBank/DDBJ whole genome shotgun (WGS) entry which is preliminary data.</text>
</comment>
<dbReference type="SUPFAM" id="SSF46977">
    <property type="entry name" value="Succinate dehydrogenase/fumarate reductase flavoprotein C-terminal domain"/>
    <property type="match status" value="1"/>
</dbReference>
<name>A0A6N7IVJ7_9FIRM</name>
<keyword evidence="1" id="KW-0285">Flavoprotein</keyword>
<proteinExistence type="predicted"/>
<sequence>MRLTSRHTVLVVGGGGAACRAALEAAEAGVQVVMVLKGVLGESGATAYKVAEMAGFNVADGQVDPLDSPEEHYKDIINAGQGMADPVLARIVAEEAPQVLKTLQEWGVPFEKDRDGYLEFLSCFSTRPRTHVIKGHGEPIIKALVARIRKYSNIQVYENCLVTNLFVHDGECIGAGIIDPAGDYRAIPAGAVILATGGAGQLFARNLNPPDICGDGYTLGYEAGAELVNMEFMQAGFGIVHPVVNILNAWIWSAHPPLTNALGEHFLGKYLPGGVAVTEVMDAHARHFPFSSSDLSRYLEVAVQAEIVEGRGTGEGGVFLDLTGLTDSYLDTLPPGDDFRKMWPITRDYLQGKGVDVLEKPVQIACFGHAVNGGLKINERCQTTVAGLYAAGEVAGGPHGADRLGGNMMVTCQVFGARAGRFAAQEAMNKNYISISESLFKKSRDEIFNGIGRRVDIKALKIKLQSEAQQKLLVRRNEAGLKEFIGVIHNLRGEIQKAPSAGPRKGLWELMSLLRAGELMAMAALLRQESRGSHFRQDFPGRDDAKFIYPITIVRNGDRPVAKITNVKY</sequence>
<dbReference type="PIRSF" id="PIRSF000171">
    <property type="entry name" value="SDHA_APRA_LASPO"/>
    <property type="match status" value="1"/>
</dbReference>
<evidence type="ECO:0000259" key="3">
    <source>
        <dbReference type="Pfam" id="PF00890"/>
    </source>
</evidence>
<dbReference type="InterPro" id="IPR003953">
    <property type="entry name" value="FAD-dep_OxRdtase_2_FAD-bd"/>
</dbReference>
<reference evidence="5 6" key="1">
    <citation type="submission" date="2019-10" db="EMBL/GenBank/DDBJ databases">
        <title>Comparative genomics of sulfur disproportionating microorganisms.</title>
        <authorList>
            <person name="Ward L.M."/>
            <person name="Bertran E."/>
            <person name="Johnston D."/>
        </authorList>
    </citation>
    <scope>NUCLEOTIDE SEQUENCE [LARGE SCALE GENOMIC DNA]</scope>
    <source>
        <strain evidence="5 6">DSM 14055</strain>
    </source>
</reference>